<feature type="transmembrane region" description="Helical" evidence="1">
    <location>
        <begin position="68"/>
        <end position="90"/>
    </location>
</feature>
<dbReference type="EMBL" id="JARJLG010000089">
    <property type="protein sequence ID" value="KAJ7748503.1"/>
    <property type="molecule type" value="Genomic_DNA"/>
</dbReference>
<comment type="caution">
    <text evidence="2">The sequence shown here is derived from an EMBL/GenBank/DDBJ whole genome shotgun (WGS) entry which is preliminary data.</text>
</comment>
<evidence type="ECO:0000313" key="2">
    <source>
        <dbReference type="EMBL" id="KAJ7748503.1"/>
    </source>
</evidence>
<gene>
    <name evidence="2" type="ORF">DFH07DRAFT_563512</name>
</gene>
<keyword evidence="1" id="KW-0812">Transmembrane</keyword>
<protein>
    <submittedName>
        <fullName evidence="2">Uncharacterized protein</fullName>
    </submittedName>
</protein>
<sequence>MNFMCRHPAALSTLSIKGLRRWIPTHLHTFFLQLRHVLFYLQQREFFHKSAHPRPILSLIVLRHRRSILAAIFVSAWPLLFVVASAPSALASAAECRPTQDHLNSSYHIGMYHQPERNHFSISAAQIGPMVAILRAVPLPHPSNSESLAVHSLALHRTYSV</sequence>
<dbReference type="Proteomes" id="UP001215280">
    <property type="component" value="Unassembled WGS sequence"/>
</dbReference>
<dbReference type="AlphaFoldDB" id="A0AAD7N749"/>
<keyword evidence="1" id="KW-1133">Transmembrane helix</keyword>
<evidence type="ECO:0000256" key="1">
    <source>
        <dbReference type="SAM" id="Phobius"/>
    </source>
</evidence>
<proteinExistence type="predicted"/>
<keyword evidence="3" id="KW-1185">Reference proteome</keyword>
<evidence type="ECO:0000313" key="3">
    <source>
        <dbReference type="Proteomes" id="UP001215280"/>
    </source>
</evidence>
<accession>A0AAD7N749</accession>
<name>A0AAD7N749_9AGAR</name>
<keyword evidence="1" id="KW-0472">Membrane</keyword>
<organism evidence="2 3">
    <name type="scientific">Mycena maculata</name>
    <dbReference type="NCBI Taxonomy" id="230809"/>
    <lineage>
        <taxon>Eukaryota</taxon>
        <taxon>Fungi</taxon>
        <taxon>Dikarya</taxon>
        <taxon>Basidiomycota</taxon>
        <taxon>Agaricomycotina</taxon>
        <taxon>Agaricomycetes</taxon>
        <taxon>Agaricomycetidae</taxon>
        <taxon>Agaricales</taxon>
        <taxon>Marasmiineae</taxon>
        <taxon>Mycenaceae</taxon>
        <taxon>Mycena</taxon>
    </lineage>
</organism>
<reference evidence="2" key="1">
    <citation type="submission" date="2023-03" db="EMBL/GenBank/DDBJ databases">
        <title>Massive genome expansion in bonnet fungi (Mycena s.s.) driven by repeated elements and novel gene families across ecological guilds.</title>
        <authorList>
            <consortium name="Lawrence Berkeley National Laboratory"/>
            <person name="Harder C.B."/>
            <person name="Miyauchi S."/>
            <person name="Viragh M."/>
            <person name="Kuo A."/>
            <person name="Thoen E."/>
            <person name="Andreopoulos B."/>
            <person name="Lu D."/>
            <person name="Skrede I."/>
            <person name="Drula E."/>
            <person name="Henrissat B."/>
            <person name="Morin E."/>
            <person name="Kohler A."/>
            <person name="Barry K."/>
            <person name="LaButti K."/>
            <person name="Morin E."/>
            <person name="Salamov A."/>
            <person name="Lipzen A."/>
            <person name="Mereny Z."/>
            <person name="Hegedus B."/>
            <person name="Baldrian P."/>
            <person name="Stursova M."/>
            <person name="Weitz H."/>
            <person name="Taylor A."/>
            <person name="Grigoriev I.V."/>
            <person name="Nagy L.G."/>
            <person name="Martin F."/>
            <person name="Kauserud H."/>
        </authorList>
    </citation>
    <scope>NUCLEOTIDE SEQUENCE</scope>
    <source>
        <strain evidence="2">CBHHK188m</strain>
    </source>
</reference>